<accession>A0A6G0NYY4</accession>
<dbReference type="InterPro" id="IPR024445">
    <property type="entry name" value="Tnp_ISXO2-like"/>
</dbReference>
<organism evidence="2 3">
    <name type="scientific">Phytophthora fragariae</name>
    <dbReference type="NCBI Taxonomy" id="53985"/>
    <lineage>
        <taxon>Eukaryota</taxon>
        <taxon>Sar</taxon>
        <taxon>Stramenopiles</taxon>
        <taxon>Oomycota</taxon>
        <taxon>Peronosporomycetes</taxon>
        <taxon>Peronosporales</taxon>
        <taxon>Peronosporaceae</taxon>
        <taxon>Phytophthora</taxon>
    </lineage>
</organism>
<evidence type="ECO:0000313" key="2">
    <source>
        <dbReference type="EMBL" id="KAE9228140.1"/>
    </source>
</evidence>
<dbReference type="SMART" id="SM01126">
    <property type="entry name" value="DDE_Tnp_IS1595"/>
    <property type="match status" value="1"/>
</dbReference>
<name>A0A6G0NYY4_9STRA</name>
<dbReference type="InterPro" id="IPR053164">
    <property type="entry name" value="IS1016-like_transposase"/>
</dbReference>
<dbReference type="PANTHER" id="PTHR47163">
    <property type="entry name" value="DDE_TNP_IS1595 DOMAIN-CONTAINING PROTEIN"/>
    <property type="match status" value="1"/>
</dbReference>
<dbReference type="Proteomes" id="UP000476176">
    <property type="component" value="Unassembled WGS sequence"/>
</dbReference>
<dbReference type="PANTHER" id="PTHR47163:SF2">
    <property type="entry name" value="SI:DKEY-17M8.2"/>
    <property type="match status" value="1"/>
</dbReference>
<evidence type="ECO:0000259" key="1">
    <source>
        <dbReference type="SMART" id="SM01126"/>
    </source>
</evidence>
<dbReference type="EMBL" id="QXGC01000601">
    <property type="protein sequence ID" value="KAE9228140.1"/>
    <property type="molecule type" value="Genomic_DNA"/>
</dbReference>
<proteinExistence type="predicted"/>
<feature type="domain" description="ISXO2-like transposase" evidence="1">
    <location>
        <begin position="30"/>
        <end position="182"/>
    </location>
</feature>
<dbReference type="Pfam" id="PF12762">
    <property type="entry name" value="DDE_Tnp_IS1595"/>
    <property type="match status" value="1"/>
</dbReference>
<sequence>MVGVNGQADMQWYTYCRDICSKEMLSILMEIGGEGHVVEIDETSLKKKSKYNRGHHYWLFGGVDRTTNHWFGIVTYEDRTKPTLSALIKEHMKAGTTIMSDQIALYVSMNGKHTLANNRLLRDKNYKHLWVNHSKTYVDPATGTHTNRIEGAWKIRAKHHAIRGMKKALLPMYLDEYLWRSWFTPPQATQSDVLRSLVTGIVKYYY</sequence>
<dbReference type="AlphaFoldDB" id="A0A6G0NYY4"/>
<gene>
    <name evidence="2" type="ORF">PF004_g11158</name>
</gene>
<protein>
    <recommendedName>
        <fullName evidence="1">ISXO2-like transposase domain-containing protein</fullName>
    </recommendedName>
</protein>
<comment type="caution">
    <text evidence="2">The sequence shown here is derived from an EMBL/GenBank/DDBJ whole genome shotgun (WGS) entry which is preliminary data.</text>
</comment>
<evidence type="ECO:0000313" key="3">
    <source>
        <dbReference type="Proteomes" id="UP000476176"/>
    </source>
</evidence>
<reference evidence="2 3" key="1">
    <citation type="submission" date="2018-09" db="EMBL/GenBank/DDBJ databases">
        <title>Genomic investigation of the strawberry pathogen Phytophthora fragariae indicates pathogenicity is determined by transcriptional variation in three key races.</title>
        <authorList>
            <person name="Adams T.M."/>
            <person name="Armitage A.D."/>
            <person name="Sobczyk M.K."/>
            <person name="Bates H.J."/>
            <person name="Dunwell J.M."/>
            <person name="Nellist C.F."/>
            <person name="Harrison R.J."/>
        </authorList>
    </citation>
    <scope>NUCLEOTIDE SEQUENCE [LARGE SCALE GENOMIC DNA]</scope>
    <source>
        <strain evidence="2 3">BC-23</strain>
    </source>
</reference>